<evidence type="ECO:0000256" key="5">
    <source>
        <dbReference type="ARBA" id="ARBA00022531"/>
    </source>
</evidence>
<dbReference type="GO" id="GO:0005506">
    <property type="term" value="F:iron ion binding"/>
    <property type="evidence" value="ECO:0007669"/>
    <property type="project" value="InterPro"/>
</dbReference>
<protein>
    <submittedName>
        <fullName evidence="18">Photosystem II cytochrome c550</fullName>
    </submittedName>
</protein>
<dbReference type="GO" id="GO:0009055">
    <property type="term" value="F:electron transfer activity"/>
    <property type="evidence" value="ECO:0007669"/>
    <property type="project" value="InterPro"/>
</dbReference>
<dbReference type="InterPro" id="IPR017851">
    <property type="entry name" value="PsbV_cyt_c550"/>
</dbReference>
<evidence type="ECO:0000256" key="10">
    <source>
        <dbReference type="ARBA" id="ARBA00022982"/>
    </source>
</evidence>
<keyword evidence="12 16" id="KW-0793">Thylakoid</keyword>
<name>A0A9Y1MXZ0_9RHOD</name>
<dbReference type="InterPro" id="IPR036909">
    <property type="entry name" value="Cyt_c-like_dom_sf"/>
</dbReference>
<keyword evidence="9 16" id="KW-0732">Signal</keyword>
<evidence type="ECO:0000259" key="17">
    <source>
        <dbReference type="PROSITE" id="PS51007"/>
    </source>
</evidence>
<dbReference type="InterPro" id="IPR016003">
    <property type="entry name" value="PsbV_cyt_c550-like"/>
</dbReference>
<dbReference type="SUPFAM" id="SSF46626">
    <property type="entry name" value="Cytochrome c"/>
    <property type="match status" value="1"/>
</dbReference>
<evidence type="ECO:0000256" key="3">
    <source>
        <dbReference type="ARBA" id="ARBA00022448"/>
    </source>
</evidence>
<dbReference type="GO" id="GO:0009523">
    <property type="term" value="C:photosystem II"/>
    <property type="evidence" value="ECO:0007669"/>
    <property type="project" value="UniProtKB-KW"/>
</dbReference>
<feature type="signal peptide" evidence="16">
    <location>
        <begin position="1"/>
        <end position="28"/>
    </location>
</feature>
<comment type="subcellular location">
    <subcellularLocation>
        <location evidence="16">Cellular thylakoid membrane</location>
        <topology evidence="16">Peripheral membrane protein</topology>
        <orientation evidence="16">Lumenal side</orientation>
    </subcellularLocation>
    <subcellularLocation>
        <location evidence="1">Membrane</location>
        <topology evidence="1">Peripheral membrane protein</topology>
    </subcellularLocation>
    <text evidence="16">Associated with photosystem II at the lumenal side of the thylakoid membrane.</text>
</comment>
<dbReference type="InterPro" id="IPR009056">
    <property type="entry name" value="Cyt_c-like_dom"/>
</dbReference>
<feature type="domain" description="Cytochrome c" evidence="17">
    <location>
        <begin position="52"/>
        <end position="151"/>
    </location>
</feature>
<keyword evidence="8 16" id="KW-0479">Metal-binding</keyword>
<evidence type="ECO:0000256" key="16">
    <source>
        <dbReference type="HAMAP-Rule" id="MF_01378"/>
    </source>
</evidence>
<comment type="cofactor">
    <cofactor evidence="16">
        <name>heme c</name>
        <dbReference type="ChEBI" id="CHEBI:61717"/>
    </cofactor>
    <text evidence="16">Binds 1 heme c group covalently per subunit.</text>
</comment>
<keyword evidence="14 16" id="KW-0604">Photosystem II</keyword>
<dbReference type="GO" id="GO:0022904">
    <property type="term" value="P:respiratory electron transport chain"/>
    <property type="evidence" value="ECO:0007669"/>
    <property type="project" value="InterPro"/>
</dbReference>
<feature type="chain" id="PRO_5041030417" evidence="16">
    <location>
        <begin position="29"/>
        <end position="165"/>
    </location>
</feature>
<feature type="binding site" description="covalent" evidence="16">
    <location>
        <position position="68"/>
    </location>
    <ligand>
        <name>heme c</name>
        <dbReference type="ChEBI" id="CHEBI:61717"/>
    </ligand>
</feature>
<dbReference type="AlphaFoldDB" id="A0A9Y1MXZ0"/>
<dbReference type="HAMAP" id="MF_01378">
    <property type="entry name" value="PSII_Cyt550"/>
    <property type="match status" value="1"/>
</dbReference>
<evidence type="ECO:0000256" key="13">
    <source>
        <dbReference type="ARBA" id="ARBA00023136"/>
    </source>
</evidence>
<keyword evidence="3 16" id="KW-0813">Transport</keyword>
<evidence type="ECO:0000256" key="9">
    <source>
        <dbReference type="ARBA" id="ARBA00022729"/>
    </source>
</evidence>
<dbReference type="InterPro" id="IPR029490">
    <property type="entry name" value="Cytochrom_C550"/>
</dbReference>
<dbReference type="Pfam" id="PF14495">
    <property type="entry name" value="Cytochrom_C550"/>
    <property type="match status" value="1"/>
</dbReference>
<evidence type="ECO:0000256" key="4">
    <source>
        <dbReference type="ARBA" id="ARBA00022528"/>
    </source>
</evidence>
<comment type="similarity">
    <text evidence="2 16">Belongs to the cytochrome c family. PsbV subfamily.</text>
</comment>
<keyword evidence="7 18" id="KW-0934">Plastid</keyword>
<dbReference type="GO" id="GO:0042651">
    <property type="term" value="C:thylakoid membrane"/>
    <property type="evidence" value="ECO:0007669"/>
    <property type="project" value="UniProtKB-UniRule"/>
</dbReference>
<keyword evidence="5 16" id="KW-0602">Photosynthesis</keyword>
<evidence type="ECO:0000256" key="11">
    <source>
        <dbReference type="ARBA" id="ARBA00023004"/>
    </source>
</evidence>
<keyword evidence="4" id="KW-0150">Chloroplast</keyword>
<reference evidence="18" key="1">
    <citation type="journal article" date="2023" name="J. Phycol.">
        <title>Revised classification of the Cyanidiophyceae based on plastid genome data with descriptions of the Cavernulicolales ord. nov. and Galdieriales ord. nov. (Rhodophyta).</title>
        <authorList>
            <person name="Park S.I."/>
            <person name="Cho C.H."/>
            <person name="Ciniglia C."/>
            <person name="Huang T.Y."/>
            <person name="Liu S.L."/>
            <person name="Bustamante D.E."/>
            <person name="Calderon M.S."/>
            <person name="Mansilla A."/>
            <person name="McDermott T."/>
            <person name="Andersen R.A."/>
            <person name="Yoon H.S."/>
        </authorList>
    </citation>
    <scope>NUCLEOTIDE SEQUENCE</scope>
</reference>
<evidence type="ECO:0000256" key="1">
    <source>
        <dbReference type="ARBA" id="ARBA00004170"/>
    </source>
</evidence>
<evidence type="ECO:0000256" key="6">
    <source>
        <dbReference type="ARBA" id="ARBA00022617"/>
    </source>
</evidence>
<dbReference type="GO" id="GO:0020037">
    <property type="term" value="F:heme binding"/>
    <property type="evidence" value="ECO:0007669"/>
    <property type="project" value="InterPro"/>
</dbReference>
<feature type="binding site" description="axial binding residue" evidence="16">
    <location>
        <position position="69"/>
    </location>
    <ligand>
        <name>heme c</name>
        <dbReference type="ChEBI" id="CHEBI:61717"/>
    </ligand>
    <ligandPart>
        <name>Fe</name>
        <dbReference type="ChEBI" id="CHEBI:18248"/>
    </ligandPart>
</feature>
<proteinExistence type="inferred from homology"/>
<sequence length="165" mass="18651" precursor="true">MSLFKNKNFLFFISTIFIMFFQSSLINAEELNEDTRRVTLNTEGQTVILTQEQIKRGKRLFNNNCSICHVGGITKTNPNIGLDMESLNLATPAKNNINALIQYMKDPTTYDGSESIADVHPSIKSAEIFPKMRELSEEDLYAIAGHILIQPKINAEKWGGGKIYY</sequence>
<dbReference type="PROSITE" id="PS51007">
    <property type="entry name" value="CYTC"/>
    <property type="match status" value="1"/>
</dbReference>
<keyword evidence="13 16" id="KW-0472">Membrane</keyword>
<geneLocation type="plastid" evidence="18"/>
<comment type="subunit">
    <text evidence="15">PSII is composed of 1 copy each of membrane proteins PsbA, PsbB, PsbC, PsbD, PsbE, PsbF, PsbH, PsbI, PsbJ, PsbK, PsbL, PsbM, PsbT, PsbY, PsbZ, Psb30/Ycf12, at least 3 peripheral proteins of the oxygen-evolving complex and a large number of cofactors. It forms dimeric complexes. The extrinsic subunits in red algae are PsbO (OEC33), PsbQ', cytochrome c-550 and PsbU.</text>
</comment>
<gene>
    <name evidence="16 18" type="primary">psbV</name>
    <name evidence="18" type="ORF">CspTHAL103_165</name>
</gene>
<organism evidence="18">
    <name type="scientific">Cyanidium sp. THAL103</name>
    <dbReference type="NCBI Taxonomy" id="3027999"/>
    <lineage>
        <taxon>Eukaryota</taxon>
        <taxon>Rhodophyta</taxon>
        <taxon>Bangiophyceae</taxon>
        <taxon>Cyanidiales</taxon>
        <taxon>Cyanidiaceae</taxon>
        <taxon>Cyanidium</taxon>
    </lineage>
</organism>
<feature type="binding site" description="covalent" evidence="16">
    <location>
        <position position="65"/>
    </location>
    <ligand>
        <name>heme c</name>
        <dbReference type="ChEBI" id="CHEBI:61717"/>
    </ligand>
</feature>
<dbReference type="EMBL" id="OP616817">
    <property type="protein sequence ID" value="WDB00090.1"/>
    <property type="molecule type" value="Genomic_DNA"/>
</dbReference>
<evidence type="ECO:0000256" key="15">
    <source>
        <dbReference type="ARBA" id="ARBA00047008"/>
    </source>
</evidence>
<evidence type="ECO:0000256" key="14">
    <source>
        <dbReference type="ARBA" id="ARBA00023276"/>
    </source>
</evidence>
<keyword evidence="11 16" id="KW-0408">Iron</keyword>
<comment type="function">
    <text evidence="16">One of the extrinsic, lumenal subunits of photosystem II (PSII). PSII is a light-driven water plastoquinone oxidoreductase, using light energy to abstract electrons from H(2)O, generating a proton gradient subsequently used for ATP formation. The extrinsic proteins stabilize the structure of photosystem II oxygen-evolving complex (OEC), the ion environment of oxygen evolution and protect the OEC against heat-induced inactivation. Low-potential cytochrome c that plays a role in the OEC of PSII.</text>
</comment>
<dbReference type="PIRSF" id="PIRSF005890">
    <property type="entry name" value="Phot_II_cyt_c550"/>
    <property type="match status" value="1"/>
</dbReference>
<dbReference type="GO" id="GO:0019684">
    <property type="term" value="P:photosynthesis, light reaction"/>
    <property type="evidence" value="ECO:0007669"/>
    <property type="project" value="UniProtKB-UniRule"/>
</dbReference>
<evidence type="ECO:0000256" key="2">
    <source>
        <dbReference type="ARBA" id="ARBA00010433"/>
    </source>
</evidence>
<dbReference type="NCBIfam" id="TIGR03045">
    <property type="entry name" value="PS_II_C550"/>
    <property type="match status" value="1"/>
</dbReference>
<evidence type="ECO:0000313" key="18">
    <source>
        <dbReference type="EMBL" id="WDB00090.1"/>
    </source>
</evidence>
<keyword evidence="10 16" id="KW-0249">Electron transport</keyword>
<comment type="subunit">
    <text evidence="16">PSII is composed of 1 copy each of membrane proteins PsbA, PsbB, PsbC, PsbD, PsbE, PsbF, PsbH, PsbI, PsbJ, PsbK, PsbL, PsbM, PsbT, PsbX, PsbY, PsbZ, Psb30/Ycf12, peripheral proteins PsbO, CyanoQ (PsbQ), PsbU, PsbV and a large number of cofactors. It forms dimeric complexes.</text>
</comment>
<feature type="binding site" description="axial binding residue" evidence="16">
    <location>
        <position position="120"/>
    </location>
    <ligand>
        <name>heme c</name>
        <dbReference type="ChEBI" id="CHEBI:61717"/>
    </ligand>
    <ligandPart>
        <name>Fe</name>
        <dbReference type="ChEBI" id="CHEBI:18248"/>
    </ligandPart>
</feature>
<dbReference type="Gene3D" id="1.10.760.10">
    <property type="entry name" value="Cytochrome c-like domain"/>
    <property type="match status" value="1"/>
</dbReference>
<keyword evidence="6 16" id="KW-0349">Heme</keyword>
<evidence type="ECO:0000256" key="7">
    <source>
        <dbReference type="ARBA" id="ARBA00022640"/>
    </source>
</evidence>
<evidence type="ECO:0000256" key="12">
    <source>
        <dbReference type="ARBA" id="ARBA00023078"/>
    </source>
</evidence>
<evidence type="ECO:0000256" key="8">
    <source>
        <dbReference type="ARBA" id="ARBA00022723"/>
    </source>
</evidence>
<accession>A0A9Y1MXZ0</accession>